<dbReference type="Gene3D" id="1.10.287.130">
    <property type="match status" value="1"/>
</dbReference>
<comment type="catalytic activity">
    <reaction evidence="1">
        <text>ATP + protein L-histidine = ADP + protein N-phospho-L-histidine.</text>
        <dbReference type="EC" id="2.7.13.3"/>
    </reaction>
</comment>
<name>A0A9X1UUQ6_9FLAO</name>
<feature type="domain" description="PAC" evidence="7">
    <location>
        <begin position="862"/>
        <end position="914"/>
    </location>
</feature>
<dbReference type="InterPro" id="IPR052162">
    <property type="entry name" value="Sensor_kinase/Photoreceptor"/>
</dbReference>
<dbReference type="SUPFAM" id="SSF55781">
    <property type="entry name" value="GAF domain-like"/>
    <property type="match status" value="1"/>
</dbReference>
<dbReference type="SMART" id="SM00086">
    <property type="entry name" value="PAC"/>
    <property type="match status" value="4"/>
</dbReference>
<dbReference type="InterPro" id="IPR000014">
    <property type="entry name" value="PAS"/>
</dbReference>
<dbReference type="Proteomes" id="UP001139344">
    <property type="component" value="Unassembled WGS sequence"/>
</dbReference>
<evidence type="ECO:0000256" key="5">
    <source>
        <dbReference type="ARBA" id="ARBA00022777"/>
    </source>
</evidence>
<dbReference type="PANTHER" id="PTHR43304:SF1">
    <property type="entry name" value="PAC DOMAIN-CONTAINING PROTEIN"/>
    <property type="match status" value="1"/>
</dbReference>
<evidence type="ECO:0000259" key="6">
    <source>
        <dbReference type="PROSITE" id="PS50112"/>
    </source>
</evidence>
<proteinExistence type="predicted"/>
<dbReference type="PROSITE" id="PS50113">
    <property type="entry name" value="PAC"/>
    <property type="match status" value="2"/>
</dbReference>
<evidence type="ECO:0000256" key="3">
    <source>
        <dbReference type="ARBA" id="ARBA00022553"/>
    </source>
</evidence>
<dbReference type="SMART" id="SM00091">
    <property type="entry name" value="PAS"/>
    <property type="match status" value="5"/>
</dbReference>
<dbReference type="InterPro" id="IPR013655">
    <property type="entry name" value="PAS_fold_3"/>
</dbReference>
<dbReference type="PROSITE" id="PS50112">
    <property type="entry name" value="PAS"/>
    <property type="match status" value="4"/>
</dbReference>
<feature type="domain" description="PAS" evidence="6">
    <location>
        <begin position="786"/>
        <end position="858"/>
    </location>
</feature>
<accession>A0A9X1UUQ6</accession>
<keyword evidence="9" id="KW-1185">Reference proteome</keyword>
<keyword evidence="4" id="KW-0808">Transferase</keyword>
<dbReference type="SUPFAM" id="SSF55785">
    <property type="entry name" value="PYP-like sensor domain (PAS domain)"/>
    <property type="match status" value="5"/>
</dbReference>
<dbReference type="Pfam" id="PF13426">
    <property type="entry name" value="PAS_9"/>
    <property type="match status" value="1"/>
</dbReference>
<reference evidence="8" key="1">
    <citation type="submission" date="2021-12" db="EMBL/GenBank/DDBJ databases">
        <title>Description of Gramella crocea sp. nov., a new bacterium isolated from activated sludge.</title>
        <authorList>
            <person name="Zhang X."/>
        </authorList>
    </citation>
    <scope>NUCLEOTIDE SEQUENCE</scope>
    <source>
        <strain evidence="8">YB25</strain>
    </source>
</reference>
<dbReference type="EMBL" id="JAJSON010000007">
    <property type="protein sequence ID" value="MCG9970405.1"/>
    <property type="molecule type" value="Genomic_DNA"/>
</dbReference>
<keyword evidence="5" id="KW-0418">Kinase</keyword>
<dbReference type="InterPro" id="IPR036097">
    <property type="entry name" value="HisK_dim/P_sf"/>
</dbReference>
<dbReference type="InterPro" id="IPR000700">
    <property type="entry name" value="PAS-assoc_C"/>
</dbReference>
<evidence type="ECO:0000259" key="7">
    <source>
        <dbReference type="PROSITE" id="PS50113"/>
    </source>
</evidence>
<dbReference type="NCBIfam" id="TIGR00229">
    <property type="entry name" value="sensory_box"/>
    <property type="match status" value="5"/>
</dbReference>
<dbReference type="InterPro" id="IPR035965">
    <property type="entry name" value="PAS-like_dom_sf"/>
</dbReference>
<keyword evidence="3" id="KW-0597">Phosphoprotein</keyword>
<dbReference type="RefSeq" id="WP_240095683.1">
    <property type="nucleotide sequence ID" value="NZ_JAJSON010000007.1"/>
</dbReference>
<evidence type="ECO:0000313" key="9">
    <source>
        <dbReference type="Proteomes" id="UP001139344"/>
    </source>
</evidence>
<dbReference type="Pfam" id="PF08447">
    <property type="entry name" value="PAS_3"/>
    <property type="match status" value="3"/>
</dbReference>
<protein>
    <recommendedName>
        <fullName evidence="2">histidine kinase</fullName>
        <ecNumber evidence="2">2.7.13.3</ecNumber>
    </recommendedName>
</protein>
<dbReference type="GO" id="GO:0000155">
    <property type="term" value="F:phosphorelay sensor kinase activity"/>
    <property type="evidence" value="ECO:0007669"/>
    <property type="project" value="InterPro"/>
</dbReference>
<dbReference type="CDD" id="cd00130">
    <property type="entry name" value="PAS"/>
    <property type="match status" value="4"/>
</dbReference>
<evidence type="ECO:0000256" key="2">
    <source>
        <dbReference type="ARBA" id="ARBA00012438"/>
    </source>
</evidence>
<dbReference type="PANTHER" id="PTHR43304">
    <property type="entry name" value="PHYTOCHROME-LIKE PROTEIN CPH1"/>
    <property type="match status" value="1"/>
</dbReference>
<dbReference type="EC" id="2.7.13.3" evidence="2"/>
<sequence>MNRKTETSNFNGQFFISLNKDFRVLAFNKSSEILFLNFLGSSIQKGTYFPELFNDKQSPDILEKLQSSIGGCIETCDILNNSGIGGYRILFTPVMDENAEFSMLSISITPSTEAEDFATREGRMLRAIIDNIPDYIFVKDREHRSVLFNKKFSENILKKNKRNLYRGQTPLDYFEEEKGKEIIADNEEVMRTGNPVINRPDVVITTSGNEERVLLTKVPLKNEDDKISGLVGIARDVTSNYKQEKKRELILNIIKSFGDYSTLKEAMAESLGLLCKELGYDYGEAYKVSMDKNNLIRTAFWPPDQDLSDKDDYCTYEMGEGLPGLVWESKILKVLKLESGLLKNMLVDGKEPLKSAVGFPIMFGNRIVSIICLGSIEEDKKIETEYLKEVSIQIASVIEGKKSQDQLSDFFHYSLNLIAVIGLDGFVKTMNPSFQYKFGYTQNEILSQPFMDFIHPNDLEKVLQAISELSVPDSKFEIRCKKKDGDYLWISWRFSRFFEDENVVYVFGTDITPLKNAYHELSTQILERQKIQNQLQLSEEKYRSLFNVNPLPMWVLDREQLKFLSVNQAAIDLYGYTKEEFLNMKVQDLWAPNQEKRIKKVVNDNHDDFFKVKVKHVTKNGDFLYVIVKSNPLIFDGVKARVSLVNDITAMVKAEEKLVNSEKRFKALVQEGSDLISIVDCNHNYIYNSPASRCVFGLDPDHLKGTNFRDYIHKEDIAVVDANMTKLKTQKRIQLPAYRIRNTNDQWRWIETIVTNLKNEQAVGGIIMNSRDITEFVEQKKKLTDSLQRYDIVSKATSDIITDYDIDKDEVTVNEAASEMLGFLPEEIGRNGAWWDDKIHPDDYESVKKIFRKMKTRRIKNLTAEYRFQCRDGSYKHILDRSYLLTDENNIAKRIIGSMQDITERKQHLIEIENHNKRLKEIAWTQSHVVRAPLAKVMGLVDLLLNYKNDLDNVDELLQNILNSAYELDKIIRQIAVQTEEHL</sequence>
<comment type="caution">
    <text evidence="8">The sequence shown here is derived from an EMBL/GenBank/DDBJ whole genome shotgun (WGS) entry which is preliminary data.</text>
</comment>
<dbReference type="Gene3D" id="3.30.450.40">
    <property type="match status" value="1"/>
</dbReference>
<evidence type="ECO:0000313" key="8">
    <source>
        <dbReference type="EMBL" id="MCG9970405.1"/>
    </source>
</evidence>
<evidence type="ECO:0000256" key="4">
    <source>
        <dbReference type="ARBA" id="ARBA00022679"/>
    </source>
</evidence>
<dbReference type="InterPro" id="IPR013656">
    <property type="entry name" value="PAS_4"/>
</dbReference>
<feature type="domain" description="PAC" evidence="7">
    <location>
        <begin position="197"/>
        <end position="249"/>
    </location>
</feature>
<dbReference type="InterPro" id="IPR029016">
    <property type="entry name" value="GAF-like_dom_sf"/>
</dbReference>
<gene>
    <name evidence="8" type="ORF">LU635_02055</name>
</gene>
<organism evidence="8 9">
    <name type="scientific">Christiangramia crocea</name>
    <dbReference type="NCBI Taxonomy" id="2904124"/>
    <lineage>
        <taxon>Bacteria</taxon>
        <taxon>Pseudomonadati</taxon>
        <taxon>Bacteroidota</taxon>
        <taxon>Flavobacteriia</taxon>
        <taxon>Flavobacteriales</taxon>
        <taxon>Flavobacteriaceae</taxon>
        <taxon>Christiangramia</taxon>
    </lineage>
</organism>
<dbReference type="InterPro" id="IPR001610">
    <property type="entry name" value="PAC"/>
</dbReference>
<feature type="domain" description="PAS" evidence="6">
    <location>
        <begin position="538"/>
        <end position="603"/>
    </location>
</feature>
<feature type="domain" description="PAS" evidence="6">
    <location>
        <begin position="403"/>
        <end position="468"/>
    </location>
</feature>
<feature type="domain" description="PAS" evidence="6">
    <location>
        <begin position="661"/>
        <end position="731"/>
    </location>
</feature>
<evidence type="ECO:0000256" key="1">
    <source>
        <dbReference type="ARBA" id="ARBA00000085"/>
    </source>
</evidence>
<dbReference type="SUPFAM" id="SSF47384">
    <property type="entry name" value="Homodimeric domain of signal transducing histidine kinase"/>
    <property type="match status" value="1"/>
</dbReference>
<dbReference type="AlphaFoldDB" id="A0A9X1UUQ6"/>
<dbReference type="Gene3D" id="3.30.450.20">
    <property type="entry name" value="PAS domain"/>
    <property type="match status" value="5"/>
</dbReference>
<dbReference type="Pfam" id="PF08448">
    <property type="entry name" value="PAS_4"/>
    <property type="match status" value="1"/>
</dbReference>